<dbReference type="RefSeq" id="WP_197160560.1">
    <property type="nucleotide sequence ID" value="NZ_JADZGI010000001.1"/>
</dbReference>
<dbReference type="CDD" id="cd00009">
    <property type="entry name" value="AAA"/>
    <property type="match status" value="1"/>
</dbReference>
<evidence type="ECO:0000313" key="3">
    <source>
        <dbReference type="EMBL" id="MBH0111872.1"/>
    </source>
</evidence>
<evidence type="ECO:0000256" key="1">
    <source>
        <dbReference type="ARBA" id="ARBA00006914"/>
    </source>
</evidence>
<evidence type="ECO:0000313" key="4">
    <source>
        <dbReference type="Proteomes" id="UP000617634"/>
    </source>
</evidence>
<dbReference type="InterPro" id="IPR003593">
    <property type="entry name" value="AAA+_ATPase"/>
</dbReference>
<organism evidence="3 4">
    <name type="scientific">Novosphingobium aureum</name>
    <dbReference type="NCBI Taxonomy" id="2792964"/>
    <lineage>
        <taxon>Bacteria</taxon>
        <taxon>Pseudomonadati</taxon>
        <taxon>Pseudomonadota</taxon>
        <taxon>Alphaproteobacteria</taxon>
        <taxon>Sphingomonadales</taxon>
        <taxon>Sphingomonadaceae</taxon>
        <taxon>Novosphingobium</taxon>
    </lineage>
</organism>
<dbReference type="SUPFAM" id="SSF52540">
    <property type="entry name" value="P-loop containing nucleoside triphosphate hydrolases"/>
    <property type="match status" value="2"/>
</dbReference>
<dbReference type="GO" id="GO:0016887">
    <property type="term" value="F:ATP hydrolysis activity"/>
    <property type="evidence" value="ECO:0007669"/>
    <property type="project" value="InterPro"/>
</dbReference>
<dbReference type="Proteomes" id="UP000617634">
    <property type="component" value="Unassembled WGS sequence"/>
</dbReference>
<name>A0A931H9S6_9SPHN</name>
<dbReference type="AlphaFoldDB" id="A0A931H9S6"/>
<feature type="domain" description="AAA+ ATPase" evidence="2">
    <location>
        <begin position="223"/>
        <end position="362"/>
    </location>
</feature>
<gene>
    <name evidence="3" type="ORF">I5E68_02765</name>
</gene>
<dbReference type="InterPro" id="IPR027417">
    <property type="entry name" value="P-loop_NTPase"/>
</dbReference>
<reference evidence="3" key="1">
    <citation type="submission" date="2020-11" db="EMBL/GenBank/DDBJ databases">
        <title>Novosphingobium aureum sp. nov., a marine bacterium isolated from sediment of a salt flat.</title>
        <authorList>
            <person name="Yoo Y."/>
            <person name="Kim J.-J."/>
        </authorList>
    </citation>
    <scope>NUCLEOTIDE SEQUENCE</scope>
    <source>
        <strain evidence="3">YJ-S2-02</strain>
    </source>
</reference>
<dbReference type="InterPro" id="IPR003959">
    <property type="entry name" value="ATPase_AAA_core"/>
</dbReference>
<dbReference type="PANTHER" id="PTHR23074:SF17">
    <property type="entry name" value="FIDGETIN-LIKE PROTEIN 1"/>
    <property type="match status" value="1"/>
</dbReference>
<dbReference type="Gene3D" id="3.40.50.300">
    <property type="entry name" value="P-loop containing nucleotide triphosphate hydrolases"/>
    <property type="match status" value="2"/>
</dbReference>
<comment type="caution">
    <text evidence="3">The sequence shown here is derived from an EMBL/GenBank/DDBJ whole genome shotgun (WGS) entry which is preliminary data.</text>
</comment>
<dbReference type="EMBL" id="JADZGI010000001">
    <property type="protein sequence ID" value="MBH0111872.1"/>
    <property type="molecule type" value="Genomic_DNA"/>
</dbReference>
<dbReference type="Pfam" id="PF00004">
    <property type="entry name" value="AAA"/>
    <property type="match status" value="2"/>
</dbReference>
<dbReference type="GO" id="GO:0005524">
    <property type="term" value="F:ATP binding"/>
    <property type="evidence" value="ECO:0007669"/>
    <property type="project" value="InterPro"/>
</dbReference>
<accession>A0A931H9S6</accession>
<dbReference type="CDD" id="cd19481">
    <property type="entry name" value="RecA-like_protease"/>
    <property type="match status" value="1"/>
</dbReference>
<sequence>MTELTIVRSALLRFTRGACVSRAFAETMREWAAPKLGWLTAEKRATLPKNATWATYLATVEGARESVEQSPSRPQRIGGILARVLHLDSFDTALLRVLVAGLRHPHLRSLLDILTMRGMDLAVILGVLAGAKEDEAEQCVNESVLLRLGLFDLVGDSDGSAYISSHWAVGELLARGAASEEAVLSALAGTCQTSALGRIDFAHVEDAGFLIDLLAGALRERAGGINILIHGPPGSGKTELARMLAAEAGARLRAVGEADEDSEEPNRYQRLHALHLAQRVLGVRSRELDSEGTVLLFDEMEDLIGDATPSSGGWIARRAGSKVFINRLLETNAVPVIWTTNTLGNVDDAIVRRMSFVLKLDTPPRSAALRMLARVARDEGGDLDAHQGVANLIDRVPETATVLRVALRAARLAGAEPASERAAGSLVQALCGGRLPDAGFGSCDLDLFETDRPLDDLFRAMRDGGHDDVSLLLSGPPGTGKTALAHHLARALDRPLLVRRASDLLSRWVGETEQRIAQSFERARDDGAVLLFDEADSLLFDRAGAQTSWERGQVNEMLTWLDRHPLPVVAATNHPGKLDPATLRRFVFKLELRALGPQKAASAFESWFARKAPASLAALGTLTPGDFAVVSRQLRHAPAVSAEDIVERLAAECAVKPQGGGRIGF</sequence>
<dbReference type="SMART" id="SM00382">
    <property type="entry name" value="AAA"/>
    <property type="match status" value="2"/>
</dbReference>
<dbReference type="InterPro" id="IPR050304">
    <property type="entry name" value="MT-severing_AAA_ATPase"/>
</dbReference>
<feature type="domain" description="AAA+ ATPase" evidence="2">
    <location>
        <begin position="467"/>
        <end position="596"/>
    </location>
</feature>
<protein>
    <submittedName>
        <fullName evidence="3">AAA family ATPase</fullName>
    </submittedName>
</protein>
<proteinExistence type="inferred from homology"/>
<comment type="similarity">
    <text evidence="1">Belongs to the AAA ATPase family.</text>
</comment>
<dbReference type="PANTHER" id="PTHR23074">
    <property type="entry name" value="AAA DOMAIN-CONTAINING"/>
    <property type="match status" value="1"/>
</dbReference>
<evidence type="ECO:0000259" key="2">
    <source>
        <dbReference type="SMART" id="SM00382"/>
    </source>
</evidence>
<keyword evidence="4" id="KW-1185">Reference proteome</keyword>